<dbReference type="EnsemblPlants" id="Pp3c10_25160V3.1">
    <property type="protein sequence ID" value="Pp3c10_25160V3.1"/>
    <property type="gene ID" value="Pp3c10_25160"/>
</dbReference>
<organism evidence="7">
    <name type="scientific">Physcomitrium patens</name>
    <name type="common">Spreading-leaved earth moss</name>
    <name type="synonym">Physcomitrella patens</name>
    <dbReference type="NCBI Taxonomy" id="3218"/>
    <lineage>
        <taxon>Eukaryota</taxon>
        <taxon>Viridiplantae</taxon>
        <taxon>Streptophyta</taxon>
        <taxon>Embryophyta</taxon>
        <taxon>Bryophyta</taxon>
        <taxon>Bryophytina</taxon>
        <taxon>Bryopsida</taxon>
        <taxon>Funariidae</taxon>
        <taxon>Funariales</taxon>
        <taxon>Funariaceae</taxon>
        <taxon>Physcomitrium</taxon>
    </lineage>
</organism>
<dbReference type="EMBL" id="ABEU02000010">
    <property type="protein sequence ID" value="PNR47232.1"/>
    <property type="molecule type" value="Genomic_DNA"/>
</dbReference>
<dbReference type="Gene3D" id="3.30.60.90">
    <property type="match status" value="1"/>
</dbReference>
<dbReference type="PaxDb" id="3218-PP1S32_21V6.1"/>
<accession>A0A2K1K0D3</accession>
<evidence type="ECO:0000256" key="1">
    <source>
        <dbReference type="ARBA" id="ARBA00022723"/>
    </source>
</evidence>
<keyword evidence="9" id="KW-1185">Reference proteome</keyword>
<dbReference type="GO" id="GO:0005634">
    <property type="term" value="C:nucleus"/>
    <property type="evidence" value="ECO:0000318"/>
    <property type="project" value="GO_Central"/>
</dbReference>
<reference evidence="7 9" key="1">
    <citation type="journal article" date="2008" name="Science">
        <title>The Physcomitrella genome reveals evolutionary insights into the conquest of land by plants.</title>
        <authorList>
            <person name="Rensing S."/>
            <person name="Lang D."/>
            <person name="Zimmer A."/>
            <person name="Terry A."/>
            <person name="Salamov A."/>
            <person name="Shapiro H."/>
            <person name="Nishiyama T."/>
            <person name="Perroud P.-F."/>
            <person name="Lindquist E."/>
            <person name="Kamisugi Y."/>
            <person name="Tanahashi T."/>
            <person name="Sakakibara K."/>
            <person name="Fujita T."/>
            <person name="Oishi K."/>
            <person name="Shin-I T."/>
            <person name="Kuroki Y."/>
            <person name="Toyoda A."/>
            <person name="Suzuki Y."/>
            <person name="Hashimoto A."/>
            <person name="Yamaguchi K."/>
            <person name="Sugano A."/>
            <person name="Kohara Y."/>
            <person name="Fujiyama A."/>
            <person name="Anterola A."/>
            <person name="Aoki S."/>
            <person name="Ashton N."/>
            <person name="Barbazuk W.B."/>
            <person name="Barker E."/>
            <person name="Bennetzen J."/>
            <person name="Bezanilla M."/>
            <person name="Blankenship R."/>
            <person name="Cho S.H."/>
            <person name="Dutcher S."/>
            <person name="Estelle M."/>
            <person name="Fawcett J.A."/>
            <person name="Gundlach H."/>
            <person name="Hanada K."/>
            <person name="Heyl A."/>
            <person name="Hicks K.A."/>
            <person name="Hugh J."/>
            <person name="Lohr M."/>
            <person name="Mayer K."/>
            <person name="Melkozernov A."/>
            <person name="Murata T."/>
            <person name="Nelson D."/>
            <person name="Pils B."/>
            <person name="Prigge M."/>
            <person name="Reiss B."/>
            <person name="Renner T."/>
            <person name="Rombauts S."/>
            <person name="Rushton P."/>
            <person name="Sanderfoot A."/>
            <person name="Schween G."/>
            <person name="Shiu S.-H."/>
            <person name="Stueber K."/>
            <person name="Theodoulou F.L."/>
            <person name="Tu H."/>
            <person name="Van de Peer Y."/>
            <person name="Verrier P.J."/>
            <person name="Waters E."/>
            <person name="Wood A."/>
            <person name="Yang L."/>
            <person name="Cove D."/>
            <person name="Cuming A."/>
            <person name="Hasebe M."/>
            <person name="Lucas S."/>
            <person name="Mishler D.B."/>
            <person name="Reski R."/>
            <person name="Grigoriev I."/>
            <person name="Quatrano R.S."/>
            <person name="Boore J.L."/>
        </authorList>
    </citation>
    <scope>NUCLEOTIDE SEQUENCE [LARGE SCALE GENOMIC DNA]</scope>
    <source>
        <strain evidence="8 9">cv. Gransden 2004</strain>
    </source>
</reference>
<dbReference type="SUPFAM" id="SSF57850">
    <property type="entry name" value="RING/U-box"/>
    <property type="match status" value="1"/>
</dbReference>
<dbReference type="GO" id="GO:0003713">
    <property type="term" value="F:transcription coactivator activity"/>
    <property type="evidence" value="ECO:0000318"/>
    <property type="project" value="GO_Central"/>
</dbReference>
<dbReference type="GO" id="GO:0006357">
    <property type="term" value="P:regulation of transcription by RNA polymerase II"/>
    <property type="evidence" value="ECO:0000318"/>
    <property type="project" value="GO_Central"/>
</dbReference>
<dbReference type="GO" id="GO:0003677">
    <property type="term" value="F:DNA binding"/>
    <property type="evidence" value="ECO:0007669"/>
    <property type="project" value="InterPro"/>
</dbReference>
<dbReference type="InterPro" id="IPR003851">
    <property type="entry name" value="Znf_Dof"/>
</dbReference>
<feature type="domain" description="ZZ-type" evidence="6">
    <location>
        <begin position="159"/>
        <end position="215"/>
    </location>
</feature>
<dbReference type="Pfam" id="PF25299">
    <property type="entry name" value="ZZ_ADA2"/>
    <property type="match status" value="1"/>
</dbReference>
<evidence type="ECO:0000313" key="8">
    <source>
        <dbReference type="EnsemblPlants" id="Pp3c10_25160V3.1"/>
    </source>
</evidence>
<reference evidence="7 9" key="2">
    <citation type="journal article" date="2018" name="Plant J.">
        <title>The Physcomitrella patens chromosome-scale assembly reveals moss genome structure and evolution.</title>
        <authorList>
            <person name="Lang D."/>
            <person name="Ullrich K.K."/>
            <person name="Murat F."/>
            <person name="Fuchs J."/>
            <person name="Jenkins J."/>
            <person name="Haas F.B."/>
            <person name="Piednoel M."/>
            <person name="Gundlach H."/>
            <person name="Van Bel M."/>
            <person name="Meyberg R."/>
            <person name="Vives C."/>
            <person name="Morata J."/>
            <person name="Symeonidi A."/>
            <person name="Hiss M."/>
            <person name="Muchero W."/>
            <person name="Kamisugi Y."/>
            <person name="Saleh O."/>
            <person name="Blanc G."/>
            <person name="Decker E.L."/>
            <person name="van Gessel N."/>
            <person name="Grimwood J."/>
            <person name="Hayes R.D."/>
            <person name="Graham S.W."/>
            <person name="Gunter L.E."/>
            <person name="McDaniel S.F."/>
            <person name="Hoernstein S.N.W."/>
            <person name="Larsson A."/>
            <person name="Li F.W."/>
            <person name="Perroud P.F."/>
            <person name="Phillips J."/>
            <person name="Ranjan P."/>
            <person name="Rokshar D.S."/>
            <person name="Rothfels C.J."/>
            <person name="Schneider L."/>
            <person name="Shu S."/>
            <person name="Stevenson D.W."/>
            <person name="Thummler F."/>
            <person name="Tillich M."/>
            <person name="Villarreal Aguilar J.C."/>
            <person name="Widiez T."/>
            <person name="Wong G.K."/>
            <person name="Wymore A."/>
            <person name="Zhang Y."/>
            <person name="Zimmer A.D."/>
            <person name="Quatrano R.S."/>
            <person name="Mayer K.F.X."/>
            <person name="Goodstein D."/>
            <person name="Casacuberta J.M."/>
            <person name="Vandepoele K."/>
            <person name="Reski R."/>
            <person name="Cuming A.C."/>
            <person name="Tuskan G.A."/>
            <person name="Maumus F."/>
            <person name="Salse J."/>
            <person name="Schmutz J."/>
            <person name="Rensing S.A."/>
        </authorList>
    </citation>
    <scope>NUCLEOTIDE SEQUENCE [LARGE SCALE GENOMIC DNA]</scope>
    <source>
        <strain evidence="8 9">cv. Gransden 2004</strain>
    </source>
</reference>
<protein>
    <recommendedName>
        <fullName evidence="6">ZZ-type domain-containing protein</fullName>
    </recommendedName>
</protein>
<dbReference type="InterPro" id="IPR013087">
    <property type="entry name" value="Znf_C2H2_type"/>
</dbReference>
<evidence type="ECO:0000313" key="9">
    <source>
        <dbReference type="Proteomes" id="UP000006727"/>
    </source>
</evidence>
<dbReference type="PANTHER" id="PTHR12374:SF20">
    <property type="entry name" value="TRANSCRIPTIONAL ADAPTER 2-ALPHA"/>
    <property type="match status" value="1"/>
</dbReference>
<dbReference type="CDD" id="cd02335">
    <property type="entry name" value="ZZ_ADA2"/>
    <property type="match status" value="1"/>
</dbReference>
<keyword evidence="2 4" id="KW-0863">Zinc-finger</keyword>
<dbReference type="Gramene" id="Pp3c10_25160V3.1">
    <property type="protein sequence ID" value="Pp3c10_25160V3.1"/>
    <property type="gene ID" value="Pp3c10_25160"/>
</dbReference>
<gene>
    <name evidence="7" type="ORF">PHYPA_014352</name>
</gene>
<evidence type="ECO:0000256" key="5">
    <source>
        <dbReference type="SAM" id="MobiDB-lite"/>
    </source>
</evidence>
<evidence type="ECO:0000256" key="4">
    <source>
        <dbReference type="PROSITE-ProRule" id="PRU00228"/>
    </source>
</evidence>
<name>A0A2K1K0D3_PHYPA</name>
<dbReference type="PROSITE" id="PS50135">
    <property type="entry name" value="ZF_ZZ_2"/>
    <property type="match status" value="1"/>
</dbReference>
<dbReference type="PANTHER" id="PTHR12374">
    <property type="entry name" value="TRANSCRIPTIONAL ADAPTOR 2 ADA2 -RELATED"/>
    <property type="match status" value="1"/>
</dbReference>
<dbReference type="Proteomes" id="UP000006727">
    <property type="component" value="Chromosome 10"/>
</dbReference>
<evidence type="ECO:0000256" key="3">
    <source>
        <dbReference type="ARBA" id="ARBA00022833"/>
    </source>
</evidence>
<dbReference type="GO" id="GO:0003682">
    <property type="term" value="F:chromatin binding"/>
    <property type="evidence" value="ECO:0000318"/>
    <property type="project" value="GO_Central"/>
</dbReference>
<dbReference type="PROSITE" id="PS00028">
    <property type="entry name" value="ZINC_FINGER_C2H2_1"/>
    <property type="match status" value="1"/>
</dbReference>
<dbReference type="AlphaFoldDB" id="A0A2K1K0D3"/>
<keyword evidence="3" id="KW-0862">Zinc</keyword>
<proteinExistence type="predicted"/>
<dbReference type="InterPro" id="IPR000433">
    <property type="entry name" value="Znf_ZZ"/>
</dbReference>
<evidence type="ECO:0000313" key="7">
    <source>
        <dbReference type="EMBL" id="PNR47232.1"/>
    </source>
</evidence>
<dbReference type="InParanoid" id="A0A2K1K0D3"/>
<dbReference type="GO" id="GO:0006338">
    <property type="term" value="P:chromatin remodeling"/>
    <property type="evidence" value="ECO:0000318"/>
    <property type="project" value="GO_Central"/>
</dbReference>
<dbReference type="InterPro" id="IPR043145">
    <property type="entry name" value="Znf_ZZ_sf"/>
</dbReference>
<dbReference type="Pfam" id="PF02701">
    <property type="entry name" value="Zn_ribbon_Dof"/>
    <property type="match status" value="1"/>
</dbReference>
<feature type="region of interest" description="Disordered" evidence="5">
    <location>
        <begin position="98"/>
        <end position="133"/>
    </location>
</feature>
<dbReference type="GO" id="GO:0008270">
    <property type="term" value="F:zinc ion binding"/>
    <property type="evidence" value="ECO:0007669"/>
    <property type="project" value="UniProtKB-KW"/>
</dbReference>
<dbReference type="InterPro" id="IPR041983">
    <property type="entry name" value="ADA2-like_ZZ"/>
</dbReference>
<reference evidence="8" key="3">
    <citation type="submission" date="2020-12" db="UniProtKB">
        <authorList>
            <consortium name="EnsemblPlants"/>
        </authorList>
    </citation>
    <scope>IDENTIFICATION</scope>
</reference>
<evidence type="ECO:0000256" key="2">
    <source>
        <dbReference type="ARBA" id="ARBA00022771"/>
    </source>
</evidence>
<sequence length="217" mass="24137">MARASPRAKIPFRGRSAPKRMTYTALARSSREEYRALIAGLRCPSGELLTDLKEQCPKCHSPHVEFKYFDNPPKRTQPRFTCNNPECKVVKFTLGGKQYNPKRGPGPDPEPSEVPGGGEEQSFTTRSSKRTRLSADTGYLHEPAGGAEEVLDSAESKSNAAHQCNYCFDDVSGTFRIECHECPDCELCIECFSINVEITRHKSSHSYQAINVGTQAF</sequence>
<keyword evidence="1" id="KW-0479">Metal-binding</keyword>
<dbReference type="STRING" id="3218.A0A2K1K0D3"/>
<evidence type="ECO:0000259" key="6">
    <source>
        <dbReference type="PROSITE" id="PS50135"/>
    </source>
</evidence>